<dbReference type="EMBL" id="BPLR01021092">
    <property type="protein sequence ID" value="GIX85784.1"/>
    <property type="molecule type" value="Genomic_DNA"/>
</dbReference>
<accession>A0AAV4NQF4</accession>
<evidence type="ECO:0000313" key="1">
    <source>
        <dbReference type="EMBL" id="GIX85784.1"/>
    </source>
</evidence>
<keyword evidence="2" id="KW-1185">Reference proteome</keyword>
<name>A0AAV4NQF4_CAEEX</name>
<evidence type="ECO:0000313" key="2">
    <source>
        <dbReference type="Proteomes" id="UP001054945"/>
    </source>
</evidence>
<dbReference type="AlphaFoldDB" id="A0AAV4NQF4"/>
<sequence length="88" mass="10165">MNRLAGTLLNIVFNFWWLYRYRLCRGVCRKRDLPHASGHGVSVCCLLPFRTKAIRNCFLVLFMPAERVPILCLGERTNPPFRINGIGD</sequence>
<proteinExistence type="predicted"/>
<organism evidence="1 2">
    <name type="scientific">Caerostris extrusa</name>
    <name type="common">Bark spider</name>
    <name type="synonym">Caerostris bankana</name>
    <dbReference type="NCBI Taxonomy" id="172846"/>
    <lineage>
        <taxon>Eukaryota</taxon>
        <taxon>Metazoa</taxon>
        <taxon>Ecdysozoa</taxon>
        <taxon>Arthropoda</taxon>
        <taxon>Chelicerata</taxon>
        <taxon>Arachnida</taxon>
        <taxon>Araneae</taxon>
        <taxon>Araneomorphae</taxon>
        <taxon>Entelegynae</taxon>
        <taxon>Araneoidea</taxon>
        <taxon>Araneidae</taxon>
        <taxon>Caerostris</taxon>
    </lineage>
</organism>
<protein>
    <recommendedName>
        <fullName evidence="3">Secreted protein</fullName>
    </recommendedName>
</protein>
<comment type="caution">
    <text evidence="1">The sequence shown here is derived from an EMBL/GenBank/DDBJ whole genome shotgun (WGS) entry which is preliminary data.</text>
</comment>
<reference evidence="1 2" key="1">
    <citation type="submission" date="2021-06" db="EMBL/GenBank/DDBJ databases">
        <title>Caerostris extrusa draft genome.</title>
        <authorList>
            <person name="Kono N."/>
            <person name="Arakawa K."/>
        </authorList>
    </citation>
    <scope>NUCLEOTIDE SEQUENCE [LARGE SCALE GENOMIC DNA]</scope>
</reference>
<gene>
    <name evidence="1" type="ORF">CEXT_542911</name>
</gene>
<dbReference type="Proteomes" id="UP001054945">
    <property type="component" value="Unassembled WGS sequence"/>
</dbReference>
<evidence type="ECO:0008006" key="3">
    <source>
        <dbReference type="Google" id="ProtNLM"/>
    </source>
</evidence>